<keyword evidence="4" id="KW-1185">Reference proteome</keyword>
<dbReference type="Pfam" id="PF25198">
    <property type="entry name" value="Spore_GerAC_N"/>
    <property type="match status" value="1"/>
</dbReference>
<feature type="signal peptide" evidence="1">
    <location>
        <begin position="1"/>
        <end position="18"/>
    </location>
</feature>
<dbReference type="Proteomes" id="UP000233343">
    <property type="component" value="Unassembled WGS sequence"/>
</dbReference>
<gene>
    <name evidence="3" type="ORF">CWS20_12520</name>
</gene>
<dbReference type="PANTHER" id="PTHR35789">
    <property type="entry name" value="SPORE GERMINATION PROTEIN B3"/>
    <property type="match status" value="1"/>
</dbReference>
<feature type="domain" description="Spore germination protein N-terminal" evidence="2">
    <location>
        <begin position="20"/>
        <end position="193"/>
    </location>
</feature>
<dbReference type="PANTHER" id="PTHR35789:SF1">
    <property type="entry name" value="SPORE GERMINATION PROTEIN B3"/>
    <property type="match status" value="1"/>
</dbReference>
<proteinExistence type="predicted"/>
<dbReference type="AlphaFoldDB" id="A0A2N0ZGQ3"/>
<feature type="chain" id="PRO_5014845427" description="Spore germination protein N-terminal domain-containing protein" evidence="1">
    <location>
        <begin position="19"/>
        <end position="309"/>
    </location>
</feature>
<accession>A0A2N0ZGQ3</accession>
<evidence type="ECO:0000256" key="1">
    <source>
        <dbReference type="SAM" id="SignalP"/>
    </source>
</evidence>
<evidence type="ECO:0000259" key="2">
    <source>
        <dbReference type="Pfam" id="PF25198"/>
    </source>
</evidence>
<dbReference type="InterPro" id="IPR008844">
    <property type="entry name" value="Spore_GerAC-like"/>
</dbReference>
<dbReference type="EMBL" id="PISD01000026">
    <property type="protein sequence ID" value="PKG28694.1"/>
    <property type="molecule type" value="Genomic_DNA"/>
</dbReference>
<dbReference type="InterPro" id="IPR038501">
    <property type="entry name" value="Spore_GerAC_C_sf"/>
</dbReference>
<sequence length="309" mass="35311">MKKLLALLFSLIMLTSCGQSTEIQYQAFAIGLGIDFKDNQYIVYMQYLDFSNVAQFEGDSINTKKPVWLAVGKGTTIHDALIEIYQAMQIQSNFEHLTLFIFTEDAIKYRLQNIIESLNSIYSMRINGWVYGTDGDIGTIFTAKMPFYYPHTDSQLNHPETIQQSVADIPPISAEEFIIAVEEKTKTLIMPKVVMNPKTINIDTSNMPVVQLDGGFFIKGYELQGEIDREPMVGFIKMNNDTKRTLTHVKYSDDETPVTAEIRNPKVKRSVIVKNGAPRYHLSVDISLILREHAQKKNQKQLHYLLRET</sequence>
<evidence type="ECO:0000313" key="3">
    <source>
        <dbReference type="EMBL" id="PKG28694.1"/>
    </source>
</evidence>
<dbReference type="Gene3D" id="3.30.300.210">
    <property type="entry name" value="Nutrient germinant receptor protein C, domain 3"/>
    <property type="match status" value="1"/>
</dbReference>
<name>A0A2N0ZGQ3_9BACI</name>
<organism evidence="3 4">
    <name type="scientific">Cytobacillus horneckiae</name>
    <dbReference type="NCBI Taxonomy" id="549687"/>
    <lineage>
        <taxon>Bacteria</taxon>
        <taxon>Bacillati</taxon>
        <taxon>Bacillota</taxon>
        <taxon>Bacilli</taxon>
        <taxon>Bacillales</taxon>
        <taxon>Bacillaceae</taxon>
        <taxon>Cytobacillus</taxon>
    </lineage>
</organism>
<dbReference type="GO" id="GO:0016020">
    <property type="term" value="C:membrane"/>
    <property type="evidence" value="ECO:0007669"/>
    <property type="project" value="UniProtKB-SubCell"/>
</dbReference>
<dbReference type="PROSITE" id="PS51257">
    <property type="entry name" value="PROKAR_LIPOPROTEIN"/>
    <property type="match status" value="1"/>
</dbReference>
<dbReference type="InterPro" id="IPR057336">
    <property type="entry name" value="GerAC_N"/>
</dbReference>
<reference evidence="3 4" key="1">
    <citation type="journal article" date="2010" name="Int. J. Syst. Evol. Microbiol.">
        <title>Bacillus horneckiae sp. nov., isolated from a spacecraft-assembly clean room.</title>
        <authorList>
            <person name="Vaishampayan P."/>
            <person name="Probst A."/>
            <person name="Krishnamurthi S."/>
            <person name="Ghosh S."/>
            <person name="Osman S."/>
            <person name="McDowall A."/>
            <person name="Ruckmani A."/>
            <person name="Mayilraj S."/>
            <person name="Venkateswaran K."/>
        </authorList>
    </citation>
    <scope>NUCLEOTIDE SEQUENCE [LARGE SCALE GENOMIC DNA]</scope>
    <source>
        <strain evidence="4">1PO1SC</strain>
    </source>
</reference>
<protein>
    <recommendedName>
        <fullName evidence="2">Spore germination protein N-terminal domain-containing protein</fullName>
    </recommendedName>
</protein>
<dbReference type="RefSeq" id="WP_066194771.1">
    <property type="nucleotide sequence ID" value="NZ_PISD01000026.1"/>
</dbReference>
<keyword evidence="1" id="KW-0732">Signal</keyword>
<comment type="caution">
    <text evidence="3">The sequence shown here is derived from an EMBL/GenBank/DDBJ whole genome shotgun (WGS) entry which is preliminary data.</text>
</comment>
<evidence type="ECO:0000313" key="4">
    <source>
        <dbReference type="Proteomes" id="UP000233343"/>
    </source>
</evidence>
<dbReference type="GO" id="GO:0009847">
    <property type="term" value="P:spore germination"/>
    <property type="evidence" value="ECO:0007669"/>
    <property type="project" value="InterPro"/>
</dbReference>